<evidence type="ECO:0000313" key="1">
    <source>
        <dbReference type="EMBL" id="GAG65557.1"/>
    </source>
</evidence>
<proteinExistence type="predicted"/>
<dbReference type="Gene3D" id="3.40.50.1000">
    <property type="entry name" value="HAD superfamily/HAD-like"/>
    <property type="match status" value="1"/>
</dbReference>
<feature type="non-terminal residue" evidence="1">
    <location>
        <position position="1"/>
    </location>
</feature>
<dbReference type="InterPro" id="IPR036412">
    <property type="entry name" value="HAD-like_sf"/>
</dbReference>
<reference evidence="1" key="1">
    <citation type="journal article" date="2014" name="Front. Microbiol.">
        <title>High frequency of phylogenetically diverse reductive dehalogenase-homologous genes in deep subseafloor sedimentary metagenomes.</title>
        <authorList>
            <person name="Kawai M."/>
            <person name="Futagami T."/>
            <person name="Toyoda A."/>
            <person name="Takaki Y."/>
            <person name="Nishi S."/>
            <person name="Hori S."/>
            <person name="Arai W."/>
            <person name="Tsubouchi T."/>
            <person name="Morono Y."/>
            <person name="Uchiyama I."/>
            <person name="Ito T."/>
            <person name="Fujiyama A."/>
            <person name="Inagaki F."/>
            <person name="Takami H."/>
        </authorList>
    </citation>
    <scope>NUCLEOTIDE SEQUENCE</scope>
    <source>
        <strain evidence="1">Expedition CK06-06</strain>
    </source>
</reference>
<dbReference type="Pfam" id="PF13419">
    <property type="entry name" value="HAD_2"/>
    <property type="match status" value="1"/>
</dbReference>
<comment type="caution">
    <text evidence="1">The sequence shown here is derived from an EMBL/GenBank/DDBJ whole genome shotgun (WGS) entry which is preliminary data.</text>
</comment>
<dbReference type="Gene3D" id="1.10.150.240">
    <property type="entry name" value="Putative phosphatase, domain 2"/>
    <property type="match status" value="1"/>
</dbReference>
<gene>
    <name evidence="1" type="ORF">S01H4_00873</name>
</gene>
<dbReference type="InterPro" id="IPR023214">
    <property type="entry name" value="HAD_sf"/>
</dbReference>
<name>X1A5W4_9ZZZZ</name>
<dbReference type="SUPFAM" id="SSF56784">
    <property type="entry name" value="HAD-like"/>
    <property type="match status" value="1"/>
</dbReference>
<dbReference type="InterPro" id="IPR041492">
    <property type="entry name" value="HAD_2"/>
</dbReference>
<dbReference type="InterPro" id="IPR023198">
    <property type="entry name" value="PGP-like_dom2"/>
</dbReference>
<organism evidence="1">
    <name type="scientific">marine sediment metagenome</name>
    <dbReference type="NCBI Taxonomy" id="412755"/>
    <lineage>
        <taxon>unclassified sequences</taxon>
        <taxon>metagenomes</taxon>
        <taxon>ecological metagenomes</taxon>
    </lineage>
</organism>
<dbReference type="EMBL" id="BART01000139">
    <property type="protein sequence ID" value="GAG65557.1"/>
    <property type="molecule type" value="Genomic_DNA"/>
</dbReference>
<accession>X1A5W4</accession>
<sequence>RNLPKIDSKKYREIFDFPVTKYYSKLGFDFSNESFEKLTVEFISEYYARFNECKLFDEVEEVLKKIRDRGISQSILSASKEDVLTEKIKYY</sequence>
<dbReference type="AlphaFoldDB" id="X1A5W4"/>
<protein>
    <submittedName>
        <fullName evidence="1">Uncharacterized protein</fullName>
    </submittedName>
</protein>